<comment type="function">
    <text evidence="9">Core component of nucleosome. Nucleosomes wrap and compact DNA into chromatin, limiting DNA accessibility to the cellular machineries which require DNA as a template. Histones thereby play a central role in transcription regulation, DNA repair, DNA replication and chromosomal stability. DNA accessibility is regulated via a complex set of post-translational modifications of histones, also called histone code, and nucleosome remodeling.</text>
</comment>
<dbReference type="PRINTS" id="PR00623">
    <property type="entry name" value="HISTONEH4"/>
</dbReference>
<dbReference type="Proteomes" id="UP001152797">
    <property type="component" value="Unassembled WGS sequence"/>
</dbReference>
<evidence type="ECO:0000256" key="2">
    <source>
        <dbReference type="ARBA" id="ARBA00004286"/>
    </source>
</evidence>
<dbReference type="CDD" id="cd22912">
    <property type="entry name" value="HFD_H4"/>
    <property type="match status" value="1"/>
</dbReference>
<proteinExistence type="inferred from homology"/>
<dbReference type="GO" id="GO:0000786">
    <property type="term" value="C:nucleosome"/>
    <property type="evidence" value="ECO:0007669"/>
    <property type="project" value="UniProtKB-KW"/>
</dbReference>
<evidence type="ECO:0000256" key="9">
    <source>
        <dbReference type="RuleBase" id="RU000528"/>
    </source>
</evidence>
<evidence type="ECO:0000256" key="5">
    <source>
        <dbReference type="ARBA" id="ARBA00022454"/>
    </source>
</evidence>
<sequence>MAPTELPKLGPESPARNVQQLKKGMNVIAALLRNKAQASPARASAASAAAPLETPEKPKAPKRRAEKLSPEPKKSPKKPGKGKGETKEGKEATARNKSSPKAPRTPRPEKPAKVAKAKAAKAAKAKVQPVPSKITKKAKAPEVRIVGKGGTKGKARVFAQLQQNLKGISKPDLRRLARRAGVQRMSAAIMDEMREAPQIFLKKTLSDVVVYVEHAKRKTAMPYDVVLSLRRMGRSMYGY</sequence>
<dbReference type="EMBL" id="CAMXCT020004057">
    <property type="protein sequence ID" value="CAL1160846.1"/>
    <property type="molecule type" value="Genomic_DNA"/>
</dbReference>
<evidence type="ECO:0000256" key="4">
    <source>
        <dbReference type="ARBA" id="ARBA00011538"/>
    </source>
</evidence>
<keyword evidence="7 9" id="KW-0539">Nucleus</keyword>
<dbReference type="InterPro" id="IPR001951">
    <property type="entry name" value="Histone_H4"/>
</dbReference>
<dbReference type="EMBL" id="CAMXCT030004057">
    <property type="protein sequence ID" value="CAL4794783.1"/>
    <property type="molecule type" value="Genomic_DNA"/>
</dbReference>
<gene>
    <name evidence="12" type="ORF">C1SCF055_LOCUS33027</name>
</gene>
<keyword evidence="5 9" id="KW-0158">Chromosome</keyword>
<dbReference type="SMART" id="SM00417">
    <property type="entry name" value="H4"/>
    <property type="match status" value="1"/>
</dbReference>
<evidence type="ECO:0000256" key="3">
    <source>
        <dbReference type="ARBA" id="ARBA00006564"/>
    </source>
</evidence>
<reference evidence="12" key="1">
    <citation type="submission" date="2022-10" db="EMBL/GenBank/DDBJ databases">
        <authorList>
            <person name="Chen Y."/>
            <person name="Dougan E. K."/>
            <person name="Chan C."/>
            <person name="Rhodes N."/>
            <person name="Thang M."/>
        </authorList>
    </citation>
    <scope>NUCLEOTIDE SEQUENCE</scope>
</reference>
<organism evidence="12">
    <name type="scientific">Cladocopium goreaui</name>
    <dbReference type="NCBI Taxonomy" id="2562237"/>
    <lineage>
        <taxon>Eukaryota</taxon>
        <taxon>Sar</taxon>
        <taxon>Alveolata</taxon>
        <taxon>Dinophyceae</taxon>
        <taxon>Suessiales</taxon>
        <taxon>Symbiodiniaceae</taxon>
        <taxon>Cladocopium</taxon>
    </lineage>
</organism>
<dbReference type="AlphaFoldDB" id="A0A9P1DD59"/>
<feature type="compositionally biased region" description="Low complexity" evidence="10">
    <location>
        <begin position="36"/>
        <end position="50"/>
    </location>
</feature>
<evidence type="ECO:0000256" key="8">
    <source>
        <dbReference type="ARBA" id="ARBA00023269"/>
    </source>
</evidence>
<dbReference type="Pfam" id="PF15511">
    <property type="entry name" value="CENP-T_C"/>
    <property type="match status" value="1"/>
</dbReference>
<evidence type="ECO:0000313" key="14">
    <source>
        <dbReference type="Proteomes" id="UP001152797"/>
    </source>
</evidence>
<feature type="compositionally biased region" description="Basic residues" evidence="10">
    <location>
        <begin position="113"/>
        <end position="124"/>
    </location>
</feature>
<evidence type="ECO:0000256" key="10">
    <source>
        <dbReference type="SAM" id="MobiDB-lite"/>
    </source>
</evidence>
<protein>
    <recommendedName>
        <fullName evidence="9">Histone H4</fullName>
    </recommendedName>
</protein>
<reference evidence="13 14" key="2">
    <citation type="submission" date="2024-05" db="EMBL/GenBank/DDBJ databases">
        <authorList>
            <person name="Chen Y."/>
            <person name="Shah S."/>
            <person name="Dougan E. K."/>
            <person name="Thang M."/>
            <person name="Chan C."/>
        </authorList>
    </citation>
    <scope>NUCLEOTIDE SEQUENCE [LARGE SCALE GENOMIC DNA]</scope>
</reference>
<dbReference type="InterPro" id="IPR035425">
    <property type="entry name" value="CENP-T/H4_C"/>
</dbReference>
<dbReference type="Gene3D" id="1.10.20.10">
    <property type="entry name" value="Histone, subunit A"/>
    <property type="match status" value="1"/>
</dbReference>
<dbReference type="GO" id="GO:0046982">
    <property type="term" value="F:protein heterodimerization activity"/>
    <property type="evidence" value="ECO:0007669"/>
    <property type="project" value="InterPro"/>
</dbReference>
<keyword evidence="6 9" id="KW-0238">DNA-binding</keyword>
<evidence type="ECO:0000256" key="6">
    <source>
        <dbReference type="ARBA" id="ARBA00023125"/>
    </source>
</evidence>
<comment type="similarity">
    <text evidence="3 9">Belongs to the histone H4 family.</text>
</comment>
<feature type="region of interest" description="Disordered" evidence="10">
    <location>
        <begin position="35"/>
        <end position="135"/>
    </location>
</feature>
<dbReference type="GO" id="GO:0003677">
    <property type="term" value="F:DNA binding"/>
    <property type="evidence" value="ECO:0007669"/>
    <property type="project" value="UniProtKB-KW"/>
</dbReference>
<keyword evidence="8 9" id="KW-0544">Nucleosome core</keyword>
<evidence type="ECO:0000256" key="7">
    <source>
        <dbReference type="ARBA" id="ARBA00023242"/>
    </source>
</evidence>
<comment type="subcellular location">
    <subcellularLocation>
        <location evidence="2">Chromosome</location>
    </subcellularLocation>
    <subcellularLocation>
        <location evidence="1">Nucleus</location>
    </subcellularLocation>
</comment>
<dbReference type="EMBL" id="CAMXCT010004057">
    <property type="protein sequence ID" value="CAI4007471.1"/>
    <property type="molecule type" value="Genomic_DNA"/>
</dbReference>
<dbReference type="InterPro" id="IPR009072">
    <property type="entry name" value="Histone-fold"/>
</dbReference>
<evidence type="ECO:0000256" key="1">
    <source>
        <dbReference type="ARBA" id="ARBA00004123"/>
    </source>
</evidence>
<evidence type="ECO:0000313" key="12">
    <source>
        <dbReference type="EMBL" id="CAI4007471.1"/>
    </source>
</evidence>
<dbReference type="OrthoDB" id="2532770at2759"/>
<dbReference type="PANTHER" id="PTHR10484">
    <property type="entry name" value="HISTONE H4"/>
    <property type="match status" value="1"/>
</dbReference>
<keyword evidence="14" id="KW-1185">Reference proteome</keyword>
<feature type="domain" description="CENP-T/Histone H4 histone fold" evidence="11">
    <location>
        <begin position="176"/>
        <end position="232"/>
    </location>
</feature>
<accession>A0A9P1DD59</accession>
<feature type="compositionally biased region" description="Basic and acidic residues" evidence="10">
    <location>
        <begin position="82"/>
        <end position="94"/>
    </location>
</feature>
<evidence type="ECO:0000259" key="11">
    <source>
        <dbReference type="Pfam" id="PF15511"/>
    </source>
</evidence>
<dbReference type="GO" id="GO:0005634">
    <property type="term" value="C:nucleus"/>
    <property type="evidence" value="ECO:0007669"/>
    <property type="project" value="UniProtKB-SubCell"/>
</dbReference>
<name>A0A9P1DD59_9DINO</name>
<comment type="subunit">
    <text evidence="4 9">The nucleosome is a histone octamer containing two molecules each of H2A, H2B, H3 and H4 assembled in one H3-H4 heterotetramer and two H2A-H2B heterodimers. The octamer wraps approximately 147 bp of DNA.</text>
</comment>
<comment type="caution">
    <text evidence="12">The sequence shown here is derived from an EMBL/GenBank/DDBJ whole genome shotgun (WGS) entry which is preliminary data.</text>
</comment>
<dbReference type="GO" id="GO:0030527">
    <property type="term" value="F:structural constituent of chromatin"/>
    <property type="evidence" value="ECO:0007669"/>
    <property type="project" value="InterPro"/>
</dbReference>
<evidence type="ECO:0000313" key="13">
    <source>
        <dbReference type="EMBL" id="CAL4794783.1"/>
    </source>
</evidence>
<dbReference type="SUPFAM" id="SSF47113">
    <property type="entry name" value="Histone-fold"/>
    <property type="match status" value="1"/>
</dbReference>